<evidence type="ECO:0000256" key="2">
    <source>
        <dbReference type="ARBA" id="ARBA00012528"/>
    </source>
</evidence>
<dbReference type="EC" id="2.7.7.65" evidence="2"/>
<dbReference type="EMBL" id="WTYQ01000004">
    <property type="protein sequence ID" value="MXP26769.1"/>
    <property type="molecule type" value="Genomic_DNA"/>
</dbReference>
<dbReference type="InterPro" id="IPR000160">
    <property type="entry name" value="GGDEF_dom"/>
</dbReference>
<dbReference type="Gene3D" id="3.30.450.20">
    <property type="entry name" value="PAS domain"/>
    <property type="match status" value="1"/>
</dbReference>
<feature type="transmembrane region" description="Helical" evidence="8">
    <location>
        <begin position="168"/>
        <end position="188"/>
    </location>
</feature>
<keyword evidence="6 8" id="KW-0472">Membrane</keyword>
<evidence type="ECO:0000259" key="9">
    <source>
        <dbReference type="PROSITE" id="PS50113"/>
    </source>
</evidence>
<dbReference type="SMART" id="SM00267">
    <property type="entry name" value="GGDEF"/>
    <property type="match status" value="1"/>
</dbReference>
<dbReference type="Pfam" id="PF05231">
    <property type="entry name" value="MASE1"/>
    <property type="match status" value="1"/>
</dbReference>
<name>A0A845ABL7_9SPHN</name>
<dbReference type="FunFam" id="3.30.70.270:FF:000001">
    <property type="entry name" value="Diguanylate cyclase domain protein"/>
    <property type="match status" value="1"/>
</dbReference>
<comment type="caution">
    <text evidence="11">The sequence shown here is derived from an EMBL/GenBank/DDBJ whole genome shotgun (WGS) entry which is preliminary data.</text>
</comment>
<dbReference type="GO" id="GO:0005886">
    <property type="term" value="C:plasma membrane"/>
    <property type="evidence" value="ECO:0007669"/>
    <property type="project" value="UniProtKB-SubCell"/>
</dbReference>
<dbReference type="SUPFAM" id="SSF55785">
    <property type="entry name" value="PYP-like sensor domain (PAS domain)"/>
    <property type="match status" value="1"/>
</dbReference>
<dbReference type="NCBIfam" id="TIGR00254">
    <property type="entry name" value="GGDEF"/>
    <property type="match status" value="1"/>
</dbReference>
<dbReference type="PANTHER" id="PTHR45138">
    <property type="entry name" value="REGULATORY COMPONENTS OF SENSORY TRANSDUCTION SYSTEM"/>
    <property type="match status" value="1"/>
</dbReference>
<feature type="transmembrane region" description="Helical" evidence="8">
    <location>
        <begin position="209"/>
        <end position="234"/>
    </location>
</feature>
<dbReference type="Gene3D" id="2.10.70.100">
    <property type="match status" value="1"/>
</dbReference>
<evidence type="ECO:0000313" key="11">
    <source>
        <dbReference type="EMBL" id="MXP26769.1"/>
    </source>
</evidence>
<feature type="transmembrane region" description="Helical" evidence="8">
    <location>
        <begin position="52"/>
        <end position="69"/>
    </location>
</feature>
<dbReference type="AlphaFoldDB" id="A0A845ABL7"/>
<dbReference type="InterPro" id="IPR043128">
    <property type="entry name" value="Rev_trsase/Diguanyl_cyclase"/>
</dbReference>
<accession>A0A845ABL7</accession>
<organism evidence="11 12">
    <name type="scientific">Altericroceibacterium indicum</name>
    <dbReference type="NCBI Taxonomy" id="374177"/>
    <lineage>
        <taxon>Bacteria</taxon>
        <taxon>Pseudomonadati</taxon>
        <taxon>Pseudomonadota</taxon>
        <taxon>Alphaproteobacteria</taxon>
        <taxon>Sphingomonadales</taxon>
        <taxon>Erythrobacteraceae</taxon>
        <taxon>Altericroceibacterium</taxon>
    </lineage>
</organism>
<evidence type="ECO:0000256" key="5">
    <source>
        <dbReference type="ARBA" id="ARBA00022989"/>
    </source>
</evidence>
<dbReference type="GO" id="GO:0043709">
    <property type="term" value="P:cell adhesion involved in single-species biofilm formation"/>
    <property type="evidence" value="ECO:0007669"/>
    <property type="project" value="TreeGrafter"/>
</dbReference>
<dbReference type="PANTHER" id="PTHR45138:SF9">
    <property type="entry name" value="DIGUANYLATE CYCLASE DGCM-RELATED"/>
    <property type="match status" value="1"/>
</dbReference>
<dbReference type="GO" id="GO:1902201">
    <property type="term" value="P:negative regulation of bacterial-type flagellum-dependent cell motility"/>
    <property type="evidence" value="ECO:0007669"/>
    <property type="project" value="TreeGrafter"/>
</dbReference>
<dbReference type="PROSITE" id="PS50887">
    <property type="entry name" value="GGDEF"/>
    <property type="match status" value="1"/>
</dbReference>
<keyword evidence="5 8" id="KW-1133">Transmembrane helix</keyword>
<protein>
    <recommendedName>
        <fullName evidence="2">diguanylate cyclase</fullName>
        <ecNumber evidence="2">2.7.7.65</ecNumber>
    </recommendedName>
</protein>
<dbReference type="Proteomes" id="UP000460561">
    <property type="component" value="Unassembled WGS sequence"/>
</dbReference>
<comment type="catalytic activity">
    <reaction evidence="7">
        <text>2 GTP = 3',3'-c-di-GMP + 2 diphosphate</text>
        <dbReference type="Rhea" id="RHEA:24898"/>
        <dbReference type="ChEBI" id="CHEBI:33019"/>
        <dbReference type="ChEBI" id="CHEBI:37565"/>
        <dbReference type="ChEBI" id="CHEBI:58805"/>
        <dbReference type="EC" id="2.7.7.65"/>
    </reaction>
</comment>
<sequence>MTEFVNPCLLTFPFKRRGRVFSIVHIRRSLIWALAWLVCVGVPGYINFDRTSLLLFWPASGVSVAAFHITPYRHWISLTLAMLMANIAAILFFEFGLFLSIGFIVANISQGFLCGGMAKIVLDPGREVRSTVSQPMQLFASTFAGTLIAMIMTWPFRENMTFENVTFWVFSSILGIMAVTPLIYLFGVRPHGWEVASINEQRIRTKVEFIFIFLGFYLLSWVVLSVDVVPLFWLLVVAQLFVVSRYGMSSVSVMICSFAAATLLKGELGQPLAGLLTMDRVPLLIVLQIFILCLCGSSIPMAAMFLARKRLSEQLNEKNEALNKSVIILSLAETLAGVGRWTYDWRTGEQSWSNQMFTMHGLSPTLGPDPGNMRHLMAGNGNDVFDQLNRRRDEREPFRIEYRIRAPDGGFRTLYMDAVNQFDAEGNRVSTFAVTMDVTEYRQREELLEAERARAVELAATAQHLANTDALTGLSNRRMVIQMLREGVRDARRGLGNIAIIIFDIDYFKKINDSYGHQMGDDVLVRVAQIAQQQARSSDLVGRIGGEEFVWLLRGVDNAEVGAMAERLRTAIQDGSSKDAMPRVTVSIGIASYTDRDTAESLLARADRALYSAKDKGRNCVQSAA</sequence>
<dbReference type="InterPro" id="IPR050469">
    <property type="entry name" value="Diguanylate_Cyclase"/>
</dbReference>
<comment type="subcellular location">
    <subcellularLocation>
        <location evidence="1">Cell membrane</location>
        <topology evidence="1">Multi-pass membrane protein</topology>
    </subcellularLocation>
</comment>
<evidence type="ECO:0000256" key="7">
    <source>
        <dbReference type="ARBA" id="ARBA00034247"/>
    </source>
</evidence>
<feature type="domain" description="PAC" evidence="9">
    <location>
        <begin position="398"/>
        <end position="450"/>
    </location>
</feature>
<gene>
    <name evidence="11" type="ORF">GRI39_12055</name>
</gene>
<keyword evidence="3" id="KW-1003">Cell membrane</keyword>
<evidence type="ECO:0000313" key="12">
    <source>
        <dbReference type="Proteomes" id="UP000460561"/>
    </source>
</evidence>
<evidence type="ECO:0000256" key="6">
    <source>
        <dbReference type="ARBA" id="ARBA00023136"/>
    </source>
</evidence>
<dbReference type="SUPFAM" id="SSF55073">
    <property type="entry name" value="Nucleotide cyclase"/>
    <property type="match status" value="1"/>
</dbReference>
<dbReference type="Pfam" id="PF00990">
    <property type="entry name" value="GGDEF"/>
    <property type="match status" value="1"/>
</dbReference>
<evidence type="ECO:0000256" key="1">
    <source>
        <dbReference type="ARBA" id="ARBA00004651"/>
    </source>
</evidence>
<dbReference type="InterPro" id="IPR035965">
    <property type="entry name" value="PAS-like_dom_sf"/>
</dbReference>
<feature type="transmembrane region" description="Helical" evidence="8">
    <location>
        <begin position="246"/>
        <end position="264"/>
    </location>
</feature>
<evidence type="ECO:0000256" key="4">
    <source>
        <dbReference type="ARBA" id="ARBA00022692"/>
    </source>
</evidence>
<feature type="transmembrane region" description="Helical" evidence="8">
    <location>
        <begin position="138"/>
        <end position="156"/>
    </location>
</feature>
<reference evidence="11 12" key="1">
    <citation type="submission" date="2019-12" db="EMBL/GenBank/DDBJ databases">
        <title>Genomic-based taxomic classification of the family Erythrobacteraceae.</title>
        <authorList>
            <person name="Xu L."/>
        </authorList>
    </citation>
    <scope>NUCLEOTIDE SEQUENCE [LARGE SCALE GENOMIC DNA]</scope>
    <source>
        <strain evidence="11 12">DSM 18604</strain>
    </source>
</reference>
<dbReference type="PROSITE" id="PS50113">
    <property type="entry name" value="PAC"/>
    <property type="match status" value="1"/>
</dbReference>
<evidence type="ECO:0000259" key="10">
    <source>
        <dbReference type="PROSITE" id="PS50887"/>
    </source>
</evidence>
<feature type="transmembrane region" description="Helical" evidence="8">
    <location>
        <begin position="29"/>
        <end position="46"/>
    </location>
</feature>
<dbReference type="InterPro" id="IPR007895">
    <property type="entry name" value="MASE1"/>
</dbReference>
<dbReference type="Gene3D" id="3.30.70.270">
    <property type="match status" value="1"/>
</dbReference>
<proteinExistence type="predicted"/>
<evidence type="ECO:0000256" key="3">
    <source>
        <dbReference type="ARBA" id="ARBA00022475"/>
    </source>
</evidence>
<feature type="transmembrane region" description="Helical" evidence="8">
    <location>
        <begin position="284"/>
        <end position="307"/>
    </location>
</feature>
<dbReference type="GO" id="GO:0052621">
    <property type="term" value="F:diguanylate cyclase activity"/>
    <property type="evidence" value="ECO:0007669"/>
    <property type="project" value="UniProtKB-EC"/>
</dbReference>
<dbReference type="InterPro" id="IPR029787">
    <property type="entry name" value="Nucleotide_cyclase"/>
</dbReference>
<keyword evidence="12" id="KW-1185">Reference proteome</keyword>
<keyword evidence="4 8" id="KW-0812">Transmembrane</keyword>
<evidence type="ECO:0000256" key="8">
    <source>
        <dbReference type="SAM" id="Phobius"/>
    </source>
</evidence>
<dbReference type="CDD" id="cd01949">
    <property type="entry name" value="GGDEF"/>
    <property type="match status" value="1"/>
</dbReference>
<dbReference type="InterPro" id="IPR000700">
    <property type="entry name" value="PAS-assoc_C"/>
</dbReference>
<feature type="domain" description="GGDEF" evidence="10">
    <location>
        <begin position="496"/>
        <end position="625"/>
    </location>
</feature>